<evidence type="ECO:0000256" key="11">
    <source>
        <dbReference type="ARBA" id="ARBA00025270"/>
    </source>
</evidence>
<evidence type="ECO:0000256" key="9">
    <source>
        <dbReference type="ARBA" id="ARBA00023136"/>
    </source>
</evidence>
<keyword evidence="5 14" id="KW-0812">Transmembrane</keyword>
<evidence type="ECO:0000256" key="6">
    <source>
        <dbReference type="ARBA" id="ARBA00022870"/>
    </source>
</evidence>
<keyword evidence="10" id="KW-1038">Host endoplasmic reticulum</keyword>
<evidence type="ECO:0000256" key="3">
    <source>
        <dbReference type="ARBA" id="ARBA00013812"/>
    </source>
</evidence>
<dbReference type="EMBL" id="EU881919">
    <property type="protein sequence ID" value="ACG60023.1"/>
    <property type="molecule type" value="Genomic_RNA"/>
</dbReference>
<evidence type="ECO:0000256" key="13">
    <source>
        <dbReference type="ARBA" id="ARBA00033148"/>
    </source>
</evidence>
<dbReference type="GO" id="GO:0046740">
    <property type="term" value="P:transport of virus in host, cell to cell"/>
    <property type="evidence" value="ECO:0007669"/>
    <property type="project" value="UniProtKB-KW"/>
</dbReference>
<comment type="similarity">
    <text evidence="2">Belongs to the Tymovirales TGBp3 protein family.</text>
</comment>
<evidence type="ECO:0000313" key="15">
    <source>
        <dbReference type="EMBL" id="ACG60023.1"/>
    </source>
</evidence>
<evidence type="ECO:0000256" key="4">
    <source>
        <dbReference type="ARBA" id="ARBA00022448"/>
    </source>
</evidence>
<evidence type="ECO:0000256" key="7">
    <source>
        <dbReference type="ARBA" id="ARBA00022989"/>
    </source>
</evidence>
<comment type="subcellular location">
    <subcellularLocation>
        <location evidence="1">Host endoplasmic reticulum membrane</location>
    </subcellularLocation>
</comment>
<name>B5AZR6_9VIRU</name>
<keyword evidence="4" id="KW-0813">Transport</keyword>
<organism evidence="15">
    <name type="scientific">Carrot carlavirus WM-2008</name>
    <dbReference type="NCBI Taxonomy" id="552517"/>
    <lineage>
        <taxon>Viruses</taxon>
        <taxon>Riboviria</taxon>
        <taxon>Orthornavirae</taxon>
        <taxon>Kitrinoviricota</taxon>
        <taxon>Alsuviricetes</taxon>
        <taxon>Tymovirales</taxon>
        <taxon>Betaflexiviridae</taxon>
        <taxon>Quinvirinae</taxon>
        <taxon>Carlavirus</taxon>
    </lineage>
</organism>
<feature type="transmembrane region" description="Helical" evidence="14">
    <location>
        <begin position="6"/>
        <end position="26"/>
    </location>
</feature>
<proteinExistence type="inferred from homology"/>
<evidence type="ECO:0000256" key="5">
    <source>
        <dbReference type="ARBA" id="ARBA00022692"/>
    </source>
</evidence>
<evidence type="ECO:0000256" key="10">
    <source>
        <dbReference type="ARBA" id="ARBA00023184"/>
    </source>
</evidence>
<dbReference type="GO" id="GO:0044167">
    <property type="term" value="C:host cell endoplasmic reticulum membrane"/>
    <property type="evidence" value="ECO:0007669"/>
    <property type="project" value="UniProtKB-SubCell"/>
</dbReference>
<evidence type="ECO:0000256" key="14">
    <source>
        <dbReference type="SAM" id="Phobius"/>
    </source>
</evidence>
<sequence length="68" mass="7382">MPLGDLKILFLGFFCFISALAILNLLSGSSNNLCVVVITGESIKISGCVFDDNFAEYARTLTIPNHWG</sequence>
<evidence type="ECO:0000256" key="1">
    <source>
        <dbReference type="ARBA" id="ARBA00004625"/>
    </source>
</evidence>
<keyword evidence="7 14" id="KW-1133">Transmembrane helix</keyword>
<comment type="function">
    <text evidence="11">Plays a role in viral cell-to-cell propagation, by facilitating genome transport to neighboring plant cells through plasmosdesmata. May induce the formation of granular vesicles derived from the Endoplasmic reticulum, which align on actin filaments.</text>
</comment>
<reference evidence="15" key="1">
    <citation type="journal article" date="2008" name="Virus Genes">
        <title>Partial nucleotide sequence of a carlavirus from carrot (Daucus carota L.).</title>
        <authorList>
            <person name="Menzel W."/>
            <person name="Vetten H.-J."/>
        </authorList>
    </citation>
    <scope>NUCLEOTIDE SEQUENCE</scope>
</reference>
<protein>
    <recommendedName>
        <fullName evidence="3">Movement protein TGBp3</fullName>
    </recommendedName>
    <alternativeName>
        <fullName evidence="12">7 kDa protein</fullName>
    </alternativeName>
    <alternativeName>
        <fullName evidence="13">Triple gene block 3 protein</fullName>
    </alternativeName>
</protein>
<keyword evidence="6" id="KW-1043">Host membrane</keyword>
<evidence type="ECO:0000256" key="8">
    <source>
        <dbReference type="ARBA" id="ARBA00023031"/>
    </source>
</evidence>
<evidence type="ECO:0000256" key="2">
    <source>
        <dbReference type="ARBA" id="ARBA00010355"/>
    </source>
</evidence>
<dbReference type="InterPro" id="IPR003411">
    <property type="entry name" value="TGBp3"/>
</dbReference>
<keyword evidence="8" id="KW-0916">Viral movement protein</keyword>
<evidence type="ECO:0000256" key="12">
    <source>
        <dbReference type="ARBA" id="ARBA00030266"/>
    </source>
</evidence>
<dbReference type="Pfam" id="PF02495">
    <property type="entry name" value="TGBp3"/>
    <property type="match status" value="1"/>
</dbReference>
<keyword evidence="9 14" id="KW-0472">Membrane</keyword>
<accession>B5AZR6</accession>